<evidence type="ECO:0000256" key="6">
    <source>
        <dbReference type="ARBA" id="ARBA00022723"/>
    </source>
</evidence>
<reference evidence="13 14" key="1">
    <citation type="journal article" date="2018" name="PLoS Pathog.">
        <title>Evolution of structural diversity of trichothecenes, a family of toxins produced by plant pathogenic and entomopathogenic fungi.</title>
        <authorList>
            <person name="Proctor R.H."/>
            <person name="McCormick S.P."/>
            <person name="Kim H.S."/>
            <person name="Cardoza R.E."/>
            <person name="Stanley A.M."/>
            <person name="Lindo L."/>
            <person name="Kelly A."/>
            <person name="Brown D.W."/>
            <person name="Lee T."/>
            <person name="Vaughan M.M."/>
            <person name="Alexander N.J."/>
            <person name="Busman M."/>
            <person name="Gutierrez S."/>
        </authorList>
    </citation>
    <scope>NUCLEOTIDE SEQUENCE [LARGE SCALE GENOMIC DNA]</scope>
    <source>
        <strain evidence="13 14">IBT 40837</strain>
    </source>
</reference>
<evidence type="ECO:0000256" key="7">
    <source>
        <dbReference type="ARBA" id="ARBA00022737"/>
    </source>
</evidence>
<comment type="caution">
    <text evidence="13">The sequence shown here is derived from an EMBL/GenBank/DDBJ whole genome shotgun (WGS) entry which is preliminary data.</text>
</comment>
<keyword evidence="6" id="KW-0479">Metal-binding</keyword>
<evidence type="ECO:0000256" key="11">
    <source>
        <dbReference type="SAM" id="MobiDB-lite"/>
    </source>
</evidence>
<evidence type="ECO:0000256" key="9">
    <source>
        <dbReference type="ARBA" id="ARBA00022833"/>
    </source>
</evidence>
<proteinExistence type="inferred from homology"/>
<feature type="compositionally biased region" description="Low complexity" evidence="11">
    <location>
        <begin position="32"/>
        <end position="47"/>
    </location>
</feature>
<dbReference type="UniPathway" id="UPA00619">
    <property type="reaction ID" value="UER00676"/>
</dbReference>
<dbReference type="OrthoDB" id="515692at2759"/>
<dbReference type="GO" id="GO:0004416">
    <property type="term" value="F:hydroxyacylglutathione hydrolase activity"/>
    <property type="evidence" value="ECO:0007669"/>
    <property type="project" value="UniProtKB-EC"/>
</dbReference>
<evidence type="ECO:0000259" key="12">
    <source>
        <dbReference type="SMART" id="SM00849"/>
    </source>
</evidence>
<dbReference type="PANTHER" id="PTHR11935:SF94">
    <property type="entry name" value="TENZING NORGAY, ISOFORM C"/>
    <property type="match status" value="1"/>
</dbReference>
<dbReference type="GO" id="GO:0004519">
    <property type="term" value="F:endonuclease activity"/>
    <property type="evidence" value="ECO:0007669"/>
    <property type="project" value="InterPro"/>
</dbReference>
<dbReference type="PANTHER" id="PTHR11935">
    <property type="entry name" value="BETA LACTAMASE DOMAIN"/>
    <property type="match status" value="1"/>
</dbReference>
<keyword evidence="14" id="KW-1185">Reference proteome</keyword>
<evidence type="ECO:0000256" key="5">
    <source>
        <dbReference type="ARBA" id="ARBA00011917"/>
    </source>
</evidence>
<evidence type="ECO:0000256" key="3">
    <source>
        <dbReference type="ARBA" id="ARBA00004963"/>
    </source>
</evidence>
<evidence type="ECO:0000256" key="2">
    <source>
        <dbReference type="ARBA" id="ARBA00001947"/>
    </source>
</evidence>
<feature type="domain" description="Metallo-beta-lactamase" evidence="12">
    <location>
        <begin position="373"/>
        <end position="537"/>
    </location>
</feature>
<dbReference type="GO" id="GO:0006364">
    <property type="term" value="P:rRNA processing"/>
    <property type="evidence" value="ECO:0007669"/>
    <property type="project" value="InterPro"/>
</dbReference>
<dbReference type="InterPro" id="IPR002048">
    <property type="entry name" value="EF_hand_dom"/>
</dbReference>
<dbReference type="Pfam" id="PF00753">
    <property type="entry name" value="Lactamase_B"/>
    <property type="match status" value="1"/>
</dbReference>
<organism evidence="13 14">
    <name type="scientific">Trichoderma arundinaceum</name>
    <dbReference type="NCBI Taxonomy" id="490622"/>
    <lineage>
        <taxon>Eukaryota</taxon>
        <taxon>Fungi</taxon>
        <taxon>Dikarya</taxon>
        <taxon>Ascomycota</taxon>
        <taxon>Pezizomycotina</taxon>
        <taxon>Sordariomycetes</taxon>
        <taxon>Hypocreomycetidae</taxon>
        <taxon>Hypocreales</taxon>
        <taxon>Hypocreaceae</taxon>
        <taxon>Trichoderma</taxon>
    </lineage>
</organism>
<evidence type="ECO:0000256" key="8">
    <source>
        <dbReference type="ARBA" id="ARBA00022801"/>
    </source>
</evidence>
<keyword evidence="8 13" id="KW-0378">Hydrolase</keyword>
<accession>A0A395NAF5</accession>
<dbReference type="GO" id="GO:0043226">
    <property type="term" value="C:organelle"/>
    <property type="evidence" value="ECO:0007669"/>
    <property type="project" value="UniProtKB-ARBA"/>
</dbReference>
<dbReference type="InterPro" id="IPR007174">
    <property type="entry name" value="Las1"/>
</dbReference>
<dbReference type="SMART" id="SM00849">
    <property type="entry name" value="Lactamase_B"/>
    <property type="match status" value="1"/>
</dbReference>
<gene>
    <name evidence="13" type="ORF">TARUN_9186</name>
</gene>
<feature type="compositionally biased region" description="Basic and acidic residues" evidence="11">
    <location>
        <begin position="66"/>
        <end position="77"/>
    </location>
</feature>
<keyword evidence="7" id="KW-0677">Repeat</keyword>
<dbReference type="InterPro" id="IPR036866">
    <property type="entry name" value="RibonucZ/Hydroxyglut_hydro"/>
</dbReference>
<dbReference type="InterPro" id="IPR001279">
    <property type="entry name" value="Metallo-B-lactamas"/>
</dbReference>
<evidence type="ECO:0000256" key="4">
    <source>
        <dbReference type="ARBA" id="ARBA00006759"/>
    </source>
</evidence>
<keyword evidence="9" id="KW-0862">Zinc</keyword>
<comment type="cofactor">
    <cofactor evidence="2">
        <name>Zn(2+)</name>
        <dbReference type="ChEBI" id="CHEBI:29105"/>
    </cofactor>
</comment>
<feature type="region of interest" description="Disordered" evidence="11">
    <location>
        <begin position="32"/>
        <end position="106"/>
    </location>
</feature>
<comment type="similarity">
    <text evidence="4">Belongs to the metallo-beta-lactamase superfamily. Glyoxalase II family.</text>
</comment>
<evidence type="ECO:0000313" key="14">
    <source>
        <dbReference type="Proteomes" id="UP000266272"/>
    </source>
</evidence>
<dbReference type="EMBL" id="PXOA01000707">
    <property type="protein sequence ID" value="RFU73076.1"/>
    <property type="molecule type" value="Genomic_DNA"/>
</dbReference>
<evidence type="ECO:0000256" key="1">
    <source>
        <dbReference type="ARBA" id="ARBA00001623"/>
    </source>
</evidence>
<comment type="pathway">
    <text evidence="3">Secondary metabolite metabolism; methylglyoxal degradation; (R)-lactate from methylglyoxal: step 2/2.</text>
</comment>
<dbReference type="GO" id="GO:0005509">
    <property type="term" value="F:calcium ion binding"/>
    <property type="evidence" value="ECO:0007669"/>
    <property type="project" value="InterPro"/>
</dbReference>
<dbReference type="CDD" id="cd07723">
    <property type="entry name" value="hydroxyacylglutathione_hydrolase_MBL-fold"/>
    <property type="match status" value="1"/>
</dbReference>
<dbReference type="Gene3D" id="1.10.238.10">
    <property type="entry name" value="EF-hand"/>
    <property type="match status" value="2"/>
</dbReference>
<feature type="compositionally biased region" description="Acidic residues" evidence="11">
    <location>
        <begin position="315"/>
        <end position="326"/>
    </location>
</feature>
<dbReference type="InterPro" id="IPR035680">
    <property type="entry name" value="Clx_II_MBL"/>
</dbReference>
<feature type="region of interest" description="Disordered" evidence="11">
    <location>
        <begin position="631"/>
        <end position="663"/>
    </location>
</feature>
<sequence>MVQYVFTPWRDRQELLLVRDQFYGSEALMQASGRGQARSGAASGQQQSRRRVEDADAEEEGEGLDQDQRQDQGDARRRTTAAAAATAAAKHHQTSREQGDGERQHKAVGRVSMWMQRGNCPHMVESTALLMAAVLSDEAAATGNAGASTYAVRAAYAAAFSRFVTGLLDGHQDKLRKQSMYSIAKNIGLPATFVELRHQATHEQLPSLAKLRSAARKALVWIWDYYWKHLGEAEKAKDPCKELVLSYLREDDEAARQKVMRQLLQWDMDYLQKTINELQRTLPGNQVFLKCLKLSQEMAALAVEQANNPGPEESGMPEEQEQEPGQEPDRGSEPKSTGWSRYSGAWKPKPIGVLTKSRKMHIQSIPMWVGSSNNYAYLVIDDKSKDAVIIDPANPPEVAPVLKDAISSGRINLTAIVNTHHHWDHAGGNKKLLSELGTENLAIIGGKDCEGVTRTPKHEETFKIGDISVKPVHTPCHTQDSICYYMEDSTGKAVFTGDTLFISGCGKFFEGNGAEMHEALNNRLGALPDDTVVYPGHEYTKSNVRFTISVSQTEPIKSLQAFADNNEVTTGKFTIGDEKPRAQAASPDSTPVTSTCIYLRDKSPIRPIPNLFFASRSPPAAARLISQGIKARLHMPPKRRAGGPSTAPKPRQSKLAKEHNVSAQEEGEIKEAFSLFAEPMDGEKNGVLPINDVKSALIALGIPPSSTAELHEFISILDPDNDGYATYEPFFAICALKFHAREDNTDAHREELAEAFQLFTNGHEGPITLAHLRRVAAVLKEDVDEELLKDMILEANGGVGVARGVEMDEFDSVMRSAGVWR</sequence>
<feature type="compositionally biased region" description="Basic residues" evidence="11">
    <location>
        <begin position="631"/>
        <end position="641"/>
    </location>
</feature>
<feature type="compositionally biased region" description="Acidic residues" evidence="11">
    <location>
        <begin position="55"/>
        <end position="65"/>
    </location>
</feature>
<evidence type="ECO:0000313" key="13">
    <source>
        <dbReference type="EMBL" id="RFU73076.1"/>
    </source>
</evidence>
<dbReference type="SUPFAM" id="SSF47473">
    <property type="entry name" value="EF-hand"/>
    <property type="match status" value="1"/>
</dbReference>
<feature type="region of interest" description="Disordered" evidence="11">
    <location>
        <begin position="307"/>
        <end position="344"/>
    </location>
</feature>
<dbReference type="EC" id="3.1.2.6" evidence="5"/>
<dbReference type="GO" id="GO:0090730">
    <property type="term" value="C:Las1 complex"/>
    <property type="evidence" value="ECO:0007669"/>
    <property type="project" value="InterPro"/>
</dbReference>
<name>A0A395NAF5_TRIAR</name>
<dbReference type="AlphaFoldDB" id="A0A395NAF5"/>
<dbReference type="InterPro" id="IPR011992">
    <property type="entry name" value="EF-hand-dom_pair"/>
</dbReference>
<comment type="catalytic activity">
    <reaction evidence="1">
        <text>an S-(2-hydroxyacyl)glutathione + H2O = a 2-hydroxy carboxylate + glutathione + H(+)</text>
        <dbReference type="Rhea" id="RHEA:21864"/>
        <dbReference type="ChEBI" id="CHEBI:15377"/>
        <dbReference type="ChEBI" id="CHEBI:15378"/>
        <dbReference type="ChEBI" id="CHEBI:57925"/>
        <dbReference type="ChEBI" id="CHEBI:58896"/>
        <dbReference type="ChEBI" id="CHEBI:71261"/>
        <dbReference type="EC" id="3.1.2.6"/>
    </reaction>
</comment>
<protein>
    <recommendedName>
        <fullName evidence="5">hydroxyacylglutathione hydrolase</fullName>
        <ecNumber evidence="5">3.1.2.6</ecNumber>
    </recommendedName>
    <alternativeName>
        <fullName evidence="10">Glyoxalase II</fullName>
    </alternativeName>
</protein>
<dbReference type="SUPFAM" id="SSF56281">
    <property type="entry name" value="Metallo-hydrolase/oxidoreductase"/>
    <property type="match status" value="1"/>
</dbReference>
<dbReference type="Gene3D" id="3.60.15.10">
    <property type="entry name" value="Ribonuclease Z/Hydroxyacylglutathione hydrolase-like"/>
    <property type="match status" value="1"/>
</dbReference>
<dbReference type="CDD" id="cd00051">
    <property type="entry name" value="EFh"/>
    <property type="match status" value="1"/>
</dbReference>
<feature type="compositionally biased region" description="Basic and acidic residues" evidence="11">
    <location>
        <begin position="94"/>
        <end position="105"/>
    </location>
</feature>
<dbReference type="Proteomes" id="UP000266272">
    <property type="component" value="Unassembled WGS sequence"/>
</dbReference>
<evidence type="ECO:0000256" key="10">
    <source>
        <dbReference type="ARBA" id="ARBA00031044"/>
    </source>
</evidence>
<dbReference type="FunFam" id="1.10.238.10:FF:000178">
    <property type="entry name" value="Calmodulin-2 A"/>
    <property type="match status" value="1"/>
</dbReference>
<dbReference type="Pfam" id="PF04031">
    <property type="entry name" value="Las1"/>
    <property type="match status" value="1"/>
</dbReference>
<dbReference type="STRING" id="490622.A0A395NAF5"/>